<dbReference type="AlphaFoldDB" id="A0A382YGJ1"/>
<organism evidence="1">
    <name type="scientific">marine metagenome</name>
    <dbReference type="NCBI Taxonomy" id="408172"/>
    <lineage>
        <taxon>unclassified sequences</taxon>
        <taxon>metagenomes</taxon>
        <taxon>ecological metagenomes</taxon>
    </lineage>
</organism>
<dbReference type="EMBL" id="UINC01175469">
    <property type="protein sequence ID" value="SVD82109.1"/>
    <property type="molecule type" value="Genomic_DNA"/>
</dbReference>
<proteinExistence type="predicted"/>
<reference evidence="1" key="1">
    <citation type="submission" date="2018-05" db="EMBL/GenBank/DDBJ databases">
        <authorList>
            <person name="Lanie J.A."/>
            <person name="Ng W.-L."/>
            <person name="Kazmierczak K.M."/>
            <person name="Andrzejewski T.M."/>
            <person name="Davidsen T.M."/>
            <person name="Wayne K.J."/>
            <person name="Tettelin H."/>
            <person name="Glass J.I."/>
            <person name="Rusch D."/>
            <person name="Podicherti R."/>
            <person name="Tsui H.-C.T."/>
            <person name="Winkler M.E."/>
        </authorList>
    </citation>
    <scope>NUCLEOTIDE SEQUENCE</scope>
</reference>
<feature type="non-terminal residue" evidence="1">
    <location>
        <position position="28"/>
    </location>
</feature>
<protein>
    <submittedName>
        <fullName evidence="1">Uncharacterized protein</fullName>
    </submittedName>
</protein>
<sequence>MQKIKKQVTTFLEKWLDKSIRQYVGAMD</sequence>
<gene>
    <name evidence="1" type="ORF">METZ01_LOCUS434963</name>
</gene>
<accession>A0A382YGJ1</accession>
<name>A0A382YGJ1_9ZZZZ</name>
<evidence type="ECO:0000313" key="1">
    <source>
        <dbReference type="EMBL" id="SVD82109.1"/>
    </source>
</evidence>